<feature type="compositionally biased region" description="Basic and acidic residues" evidence="1">
    <location>
        <begin position="149"/>
        <end position="160"/>
    </location>
</feature>
<evidence type="ECO:0008006" key="9">
    <source>
        <dbReference type="Google" id="ProtNLM"/>
    </source>
</evidence>
<protein>
    <recommendedName>
        <fullName evidence="9">IQ motif, EF-hand binding site</fullName>
    </recommendedName>
</protein>
<evidence type="ECO:0000313" key="4">
    <source>
        <dbReference type="EMBL" id="KAG2953508.1"/>
    </source>
</evidence>
<dbReference type="EMBL" id="MJFZ01000311">
    <property type="protein sequence ID" value="RAW31679.1"/>
    <property type="molecule type" value="Genomic_DNA"/>
</dbReference>
<dbReference type="AlphaFoldDB" id="A0A329S4Y5"/>
<evidence type="ECO:0000313" key="6">
    <source>
        <dbReference type="EMBL" id="KAG3221221.1"/>
    </source>
</evidence>
<organism evidence="7 8">
    <name type="scientific">Phytophthora cactorum</name>
    <dbReference type="NCBI Taxonomy" id="29920"/>
    <lineage>
        <taxon>Eukaryota</taxon>
        <taxon>Sar</taxon>
        <taxon>Stramenopiles</taxon>
        <taxon>Oomycota</taxon>
        <taxon>Peronosporomycetes</taxon>
        <taxon>Peronosporales</taxon>
        <taxon>Peronosporaceae</taxon>
        <taxon>Phytophthora</taxon>
    </lineage>
</organism>
<feature type="compositionally biased region" description="Low complexity" evidence="1">
    <location>
        <begin position="164"/>
        <end position="189"/>
    </location>
</feature>
<dbReference type="EMBL" id="RCMK01000024">
    <property type="protein sequence ID" value="KAG2953508.1"/>
    <property type="molecule type" value="Genomic_DNA"/>
</dbReference>
<dbReference type="Proteomes" id="UP000251314">
    <property type="component" value="Unassembled WGS sequence"/>
</dbReference>
<dbReference type="EMBL" id="RCMV01000228">
    <property type="protein sequence ID" value="KAG3221221.1"/>
    <property type="molecule type" value="Genomic_DNA"/>
</dbReference>
<dbReference type="OrthoDB" id="168348at2759"/>
<dbReference type="EMBL" id="RCMG01000251">
    <property type="protein sequence ID" value="KAG2858474.1"/>
    <property type="molecule type" value="Genomic_DNA"/>
</dbReference>
<dbReference type="Proteomes" id="UP000760860">
    <property type="component" value="Unassembled WGS sequence"/>
</dbReference>
<evidence type="ECO:0000313" key="8">
    <source>
        <dbReference type="Proteomes" id="UP000251314"/>
    </source>
</evidence>
<dbReference type="Proteomes" id="UP000736787">
    <property type="component" value="Unassembled WGS sequence"/>
</dbReference>
<dbReference type="Proteomes" id="UP000735874">
    <property type="component" value="Unassembled WGS sequence"/>
</dbReference>
<feature type="region of interest" description="Disordered" evidence="1">
    <location>
        <begin position="203"/>
        <end position="233"/>
    </location>
</feature>
<evidence type="ECO:0000313" key="3">
    <source>
        <dbReference type="EMBL" id="KAG2942783.1"/>
    </source>
</evidence>
<dbReference type="EMBL" id="RCMI01000015">
    <property type="protein sequence ID" value="KAG2942783.1"/>
    <property type="molecule type" value="Genomic_DNA"/>
</dbReference>
<proteinExistence type="predicted"/>
<dbReference type="Proteomes" id="UP000774804">
    <property type="component" value="Unassembled WGS sequence"/>
</dbReference>
<dbReference type="VEuPathDB" id="FungiDB:PC110_g11971"/>
<dbReference type="EMBL" id="RCML01000239">
    <property type="protein sequence ID" value="KAG2984185.1"/>
    <property type="molecule type" value="Genomic_DNA"/>
</dbReference>
<evidence type="ECO:0000313" key="2">
    <source>
        <dbReference type="EMBL" id="KAG2858474.1"/>
    </source>
</evidence>
<comment type="caution">
    <text evidence="7">The sequence shown here is derived from an EMBL/GenBank/DDBJ whole genome shotgun (WGS) entry which is preliminary data.</text>
</comment>
<dbReference type="PROSITE" id="PS50096">
    <property type="entry name" value="IQ"/>
    <property type="match status" value="1"/>
</dbReference>
<dbReference type="Proteomes" id="UP000697107">
    <property type="component" value="Unassembled WGS sequence"/>
</dbReference>
<sequence length="286" mass="31620">MHKQQRQHWQRLQPRDAAARRIQRTFRGWRTRLRIVYRVRDDMDLLVGDIQHQLNGEWALLGPAAATLSSFSLDWGRDGTLRLPRMEDSLFGVSVHFPSVESEEEQHDDDDDESKASANEYEQGASLDSGLMATNGPESQDKATPFESSIDRTSENRPPADDTQGIGAQASQGASAEAANSSDAASSCDARVSAVEIRGTTLQAETSASCAKQQLERQTESMDGAPLQGGKDGNTQLASVQEILASHSRAEILLELEWARQALRDRRKYLRSKRRVERGPDPCACA</sequence>
<feature type="compositionally biased region" description="Polar residues" evidence="1">
    <location>
        <begin position="203"/>
        <end position="212"/>
    </location>
</feature>
<accession>A0A329S4Y5</accession>
<reference evidence="2" key="2">
    <citation type="submission" date="2018-10" db="EMBL/GenBank/DDBJ databases">
        <title>Effector identification in a new, highly contiguous assembly of the strawberry crown rot pathogen Phytophthora cactorum.</title>
        <authorList>
            <person name="Armitage A.D."/>
            <person name="Nellist C.F."/>
            <person name="Bates H."/>
            <person name="Vickerstaff R.J."/>
            <person name="Harrison R.J."/>
        </authorList>
    </citation>
    <scope>NUCLEOTIDE SEQUENCE</scope>
    <source>
        <strain evidence="2">15-7</strain>
        <strain evidence="3">4032</strain>
        <strain evidence="4">4040</strain>
        <strain evidence="5">P415</strain>
        <strain evidence="6">P421</strain>
    </source>
</reference>
<feature type="region of interest" description="Disordered" evidence="1">
    <location>
        <begin position="99"/>
        <end position="189"/>
    </location>
</feature>
<evidence type="ECO:0000313" key="5">
    <source>
        <dbReference type="EMBL" id="KAG2984185.1"/>
    </source>
</evidence>
<name>A0A329S4Y5_9STRA</name>
<gene>
    <name evidence="7" type="ORF">PC110_g11971</name>
    <name evidence="2" type="ORF">PC113_g9799</name>
    <name evidence="3" type="ORF">PC115_g1238</name>
    <name evidence="4" type="ORF">PC117_g1914</name>
    <name evidence="5" type="ORF">PC118_g8997</name>
    <name evidence="6" type="ORF">PC129_g8053</name>
</gene>
<evidence type="ECO:0000313" key="7">
    <source>
        <dbReference type="EMBL" id="RAW31679.1"/>
    </source>
</evidence>
<evidence type="ECO:0000256" key="1">
    <source>
        <dbReference type="SAM" id="MobiDB-lite"/>
    </source>
</evidence>
<reference evidence="7 8" key="1">
    <citation type="submission" date="2018-01" db="EMBL/GenBank/DDBJ databases">
        <title>Draft genome of the strawberry crown rot pathogen Phytophthora cactorum.</title>
        <authorList>
            <person name="Armitage A.D."/>
            <person name="Lysoe E."/>
            <person name="Nellist C.F."/>
            <person name="Harrison R.J."/>
            <person name="Brurberg M.B."/>
        </authorList>
    </citation>
    <scope>NUCLEOTIDE SEQUENCE [LARGE SCALE GENOMIC DNA]</scope>
    <source>
        <strain evidence="7 8">10300</strain>
    </source>
</reference>
<feature type="compositionally biased region" description="Acidic residues" evidence="1">
    <location>
        <begin position="101"/>
        <end position="113"/>
    </location>
</feature>
<keyword evidence="8" id="KW-1185">Reference proteome</keyword>